<dbReference type="GeneTree" id="ENSGT00390000010157"/>
<dbReference type="GO" id="GO:0016192">
    <property type="term" value="P:vesicle-mediated transport"/>
    <property type="evidence" value="ECO:0007669"/>
    <property type="project" value="InterPro"/>
</dbReference>
<feature type="transmembrane region" description="Helical" evidence="2">
    <location>
        <begin position="163"/>
        <end position="185"/>
    </location>
</feature>
<dbReference type="InterPro" id="IPR039765">
    <property type="entry name" value="Yip5/YIPF1/YIPF2"/>
</dbReference>
<keyword evidence="4" id="KW-1185">Reference proteome</keyword>
<evidence type="ECO:0000313" key="3">
    <source>
        <dbReference type="Ensembl" id="ENSSFOP00015028960.2"/>
    </source>
</evidence>
<name>A0A8C9SA17_SCLFO</name>
<evidence type="ECO:0000313" key="4">
    <source>
        <dbReference type="Proteomes" id="UP000694397"/>
    </source>
</evidence>
<proteinExistence type="predicted"/>
<dbReference type="PANTHER" id="PTHR12822">
    <property type="entry name" value="PROTEIN YIPF"/>
    <property type="match status" value="1"/>
</dbReference>
<keyword evidence="2" id="KW-1133">Transmembrane helix</keyword>
<dbReference type="GO" id="GO:0005794">
    <property type="term" value="C:Golgi apparatus"/>
    <property type="evidence" value="ECO:0007669"/>
    <property type="project" value="UniProtKB-SubCell"/>
</dbReference>
<dbReference type="PANTHER" id="PTHR12822:SF2">
    <property type="entry name" value="PROTEIN YIPF"/>
    <property type="match status" value="1"/>
</dbReference>
<keyword evidence="2" id="KW-0472">Membrane</keyword>
<reference evidence="3" key="3">
    <citation type="submission" date="2025-09" db="UniProtKB">
        <authorList>
            <consortium name="Ensembl"/>
        </authorList>
    </citation>
    <scope>IDENTIFICATION</scope>
</reference>
<reference evidence="3 4" key="1">
    <citation type="submission" date="2019-04" db="EMBL/GenBank/DDBJ databases">
        <authorList>
            <consortium name="Wellcome Sanger Institute Data Sharing"/>
        </authorList>
    </citation>
    <scope>NUCLEOTIDE SEQUENCE [LARGE SCALE GENOMIC DNA]</scope>
</reference>
<protein>
    <submittedName>
        <fullName evidence="3">Yip1 domain family, member 2</fullName>
    </submittedName>
</protein>
<evidence type="ECO:0000256" key="2">
    <source>
        <dbReference type="SAM" id="Phobius"/>
    </source>
</evidence>
<evidence type="ECO:0000256" key="1">
    <source>
        <dbReference type="ARBA" id="ARBA00004257"/>
    </source>
</evidence>
<reference evidence="3" key="2">
    <citation type="submission" date="2025-08" db="UniProtKB">
        <authorList>
            <consortium name="Ensembl"/>
        </authorList>
    </citation>
    <scope>IDENTIFICATION</scope>
</reference>
<keyword evidence="2" id="KW-0812">Transmembrane</keyword>
<dbReference type="Ensembl" id="ENSSFOT00015029288.2">
    <property type="protein sequence ID" value="ENSSFOP00015028960.2"/>
    <property type="gene ID" value="ENSSFOG00015018583.2"/>
</dbReference>
<comment type="subcellular location">
    <subcellularLocation>
        <location evidence="1">Golgi apparatus</location>
        <location evidence="1">cis-Golgi network membrane</location>
        <topology evidence="1">Multi-pass membrane protein</topology>
    </subcellularLocation>
</comment>
<dbReference type="Proteomes" id="UP000694397">
    <property type="component" value="Chromosome 2"/>
</dbReference>
<feature type="transmembrane region" description="Helical" evidence="2">
    <location>
        <begin position="110"/>
        <end position="127"/>
    </location>
</feature>
<accession>A0A8C9SA17</accession>
<dbReference type="AlphaFoldDB" id="A0A8C9SA17"/>
<dbReference type="GO" id="GO:0031267">
    <property type="term" value="F:small GTPase binding"/>
    <property type="evidence" value="ECO:0007669"/>
    <property type="project" value="InterPro"/>
</dbReference>
<organism evidence="3 4">
    <name type="scientific">Scleropages formosus</name>
    <name type="common">Asian bonytongue</name>
    <name type="synonym">Osteoglossum formosum</name>
    <dbReference type="NCBI Taxonomy" id="113540"/>
    <lineage>
        <taxon>Eukaryota</taxon>
        <taxon>Metazoa</taxon>
        <taxon>Chordata</taxon>
        <taxon>Craniata</taxon>
        <taxon>Vertebrata</taxon>
        <taxon>Euteleostomi</taxon>
        <taxon>Actinopterygii</taxon>
        <taxon>Neopterygii</taxon>
        <taxon>Teleostei</taxon>
        <taxon>Osteoglossocephala</taxon>
        <taxon>Osteoglossomorpha</taxon>
        <taxon>Osteoglossiformes</taxon>
        <taxon>Osteoglossidae</taxon>
        <taxon>Scleropages</taxon>
    </lineage>
</organism>
<feature type="transmembrane region" description="Helical" evidence="2">
    <location>
        <begin position="139"/>
        <end position="157"/>
    </location>
</feature>
<sequence length="231" mass="26473">PHPSIPLTPLELKEATELLFTSPDANMWRLLCPDSALTPGVVPVDPALSEDEEGQEEKSEVLGEGDKFWMFEYYQLLFSVDMEQVLSRIGAFLLPLPRQSFIKHHICHNPVSVAAVAVFTYVWLVPLRVCGFLMWRQGLDYLLFLFIPITVMLWVIPLEWFCWLLILAAVGTSGSILVIIFWPIFRDDKKEITFAMLTMFTVWNWRNVASLIHQVLSLPSKAAFRYPECGL</sequence>